<dbReference type="PANTHER" id="PTHR42711">
    <property type="entry name" value="ABC TRANSPORTER ATP-BINDING PROTEIN"/>
    <property type="match status" value="1"/>
</dbReference>
<keyword evidence="9" id="KW-1185">Reference proteome</keyword>
<comment type="caution">
    <text evidence="8">The sequence shown here is derived from an EMBL/GenBank/DDBJ whole genome shotgun (WGS) entry which is preliminary data.</text>
</comment>
<dbReference type="PROSITE" id="PS50893">
    <property type="entry name" value="ABC_TRANSPORTER_2"/>
    <property type="match status" value="1"/>
</dbReference>
<keyword evidence="5" id="KW-0046">Antibiotic resistance</keyword>
<sequence>MLWIHQLRKEYKPGEPANDGISLQVRPGQVLGLLGHNGAGKTTLINQVVGLLRPTAGEITLDGHDLVANPAQARRSCALMPQAHAPLDGVTPRQAVETIGRIRGAPRARARERTSELLAELGIEEWADTIGERLSGGVRRLAAFAMAAVRPGHVVMLDEPTNDVDPVRRRLLWGQVRVLAEAGYAVLLVTHNVAEAERSVDRLAIMDRGRIVAKGTPAELRERAVGELRLELLASDAASIAPKIPTAGPTQRTGRRYLMPITGATAPEALAWALRLREAGTIDEFSITPTSLEDVYVGLIASTGENGNGDGANDPRGSGVVAA</sequence>
<dbReference type="GO" id="GO:0046677">
    <property type="term" value="P:response to antibiotic"/>
    <property type="evidence" value="ECO:0007669"/>
    <property type="project" value="UniProtKB-KW"/>
</dbReference>
<comment type="subcellular location">
    <subcellularLocation>
        <location evidence="1">Cell membrane</location>
        <topology evidence="1">Peripheral membrane protein</topology>
    </subcellularLocation>
</comment>
<evidence type="ECO:0000256" key="5">
    <source>
        <dbReference type="ARBA" id="ARBA00023251"/>
    </source>
</evidence>
<organism evidence="8 9">
    <name type="scientific">Halostreptopolyspora alba</name>
    <dbReference type="NCBI Taxonomy" id="2487137"/>
    <lineage>
        <taxon>Bacteria</taxon>
        <taxon>Bacillati</taxon>
        <taxon>Actinomycetota</taxon>
        <taxon>Actinomycetes</taxon>
        <taxon>Streptosporangiales</taxon>
        <taxon>Nocardiopsidaceae</taxon>
        <taxon>Halostreptopolyspora</taxon>
    </lineage>
</organism>
<feature type="region of interest" description="Disordered" evidence="6">
    <location>
        <begin position="303"/>
        <end position="323"/>
    </location>
</feature>
<dbReference type="AlphaFoldDB" id="A0A3N0DYN1"/>
<reference evidence="8 9" key="1">
    <citation type="submission" date="2018-11" db="EMBL/GenBank/DDBJ databases">
        <title>The genome draft of YIM 96095.</title>
        <authorList>
            <person name="Tang S.-K."/>
            <person name="Chunyu W.-X."/>
            <person name="Feng Y.-Z."/>
        </authorList>
    </citation>
    <scope>NUCLEOTIDE SEQUENCE [LARGE SCALE GENOMIC DNA]</scope>
    <source>
        <strain evidence="8 9">YIM 96095</strain>
    </source>
</reference>
<dbReference type="EMBL" id="RJMB01000037">
    <property type="protein sequence ID" value="RNL80583.1"/>
    <property type="molecule type" value="Genomic_DNA"/>
</dbReference>
<evidence type="ECO:0000256" key="1">
    <source>
        <dbReference type="ARBA" id="ARBA00004202"/>
    </source>
</evidence>
<dbReference type="GO" id="GO:0005524">
    <property type="term" value="F:ATP binding"/>
    <property type="evidence" value="ECO:0007669"/>
    <property type="project" value="UniProtKB-KW"/>
</dbReference>
<accession>A0A3N0DYN1</accession>
<feature type="domain" description="ABC transporter" evidence="7">
    <location>
        <begin position="2"/>
        <end position="233"/>
    </location>
</feature>
<evidence type="ECO:0000256" key="3">
    <source>
        <dbReference type="ARBA" id="ARBA00022741"/>
    </source>
</evidence>
<evidence type="ECO:0000259" key="7">
    <source>
        <dbReference type="PROSITE" id="PS50893"/>
    </source>
</evidence>
<dbReference type="GO" id="GO:0016887">
    <property type="term" value="F:ATP hydrolysis activity"/>
    <property type="evidence" value="ECO:0007669"/>
    <property type="project" value="InterPro"/>
</dbReference>
<keyword evidence="2" id="KW-0813">Transport</keyword>
<dbReference type="SUPFAM" id="SSF52540">
    <property type="entry name" value="P-loop containing nucleoside triphosphate hydrolases"/>
    <property type="match status" value="1"/>
</dbReference>
<dbReference type="Pfam" id="PF00005">
    <property type="entry name" value="ABC_tran"/>
    <property type="match status" value="1"/>
</dbReference>
<evidence type="ECO:0000313" key="9">
    <source>
        <dbReference type="Proteomes" id="UP000269198"/>
    </source>
</evidence>
<dbReference type="GO" id="GO:0005886">
    <property type="term" value="C:plasma membrane"/>
    <property type="evidence" value="ECO:0007669"/>
    <property type="project" value="UniProtKB-SubCell"/>
</dbReference>
<proteinExistence type="predicted"/>
<gene>
    <name evidence="8" type="ORF">EFW17_22810</name>
</gene>
<evidence type="ECO:0000256" key="6">
    <source>
        <dbReference type="SAM" id="MobiDB-lite"/>
    </source>
</evidence>
<dbReference type="RefSeq" id="WP_123203500.1">
    <property type="nucleotide sequence ID" value="NZ_RJMB01000037.1"/>
</dbReference>
<dbReference type="Gene3D" id="3.40.50.300">
    <property type="entry name" value="P-loop containing nucleotide triphosphate hydrolases"/>
    <property type="match status" value="1"/>
</dbReference>
<keyword evidence="3" id="KW-0547">Nucleotide-binding</keyword>
<dbReference type="SMART" id="SM00382">
    <property type="entry name" value="AAA"/>
    <property type="match status" value="1"/>
</dbReference>
<name>A0A3N0DYN1_9ACTN</name>
<dbReference type="PANTHER" id="PTHR42711:SF19">
    <property type="entry name" value="DOXORUBICIN RESISTANCE ATP-BINDING PROTEIN DRRA"/>
    <property type="match status" value="1"/>
</dbReference>
<evidence type="ECO:0000313" key="8">
    <source>
        <dbReference type="EMBL" id="RNL80583.1"/>
    </source>
</evidence>
<dbReference type="InterPro" id="IPR003439">
    <property type="entry name" value="ABC_transporter-like_ATP-bd"/>
</dbReference>
<keyword evidence="4 8" id="KW-0067">ATP-binding</keyword>
<dbReference type="InterPro" id="IPR003593">
    <property type="entry name" value="AAA+_ATPase"/>
</dbReference>
<dbReference type="InterPro" id="IPR050763">
    <property type="entry name" value="ABC_transporter_ATP-binding"/>
</dbReference>
<protein>
    <submittedName>
        <fullName evidence="8">ABC transporter ATP-binding protein</fullName>
    </submittedName>
</protein>
<dbReference type="InterPro" id="IPR027417">
    <property type="entry name" value="P-loop_NTPase"/>
</dbReference>
<dbReference type="OrthoDB" id="9804819at2"/>
<evidence type="ECO:0000256" key="4">
    <source>
        <dbReference type="ARBA" id="ARBA00022840"/>
    </source>
</evidence>
<dbReference type="Proteomes" id="UP000269198">
    <property type="component" value="Unassembled WGS sequence"/>
</dbReference>
<evidence type="ECO:0000256" key="2">
    <source>
        <dbReference type="ARBA" id="ARBA00022448"/>
    </source>
</evidence>